<gene>
    <name evidence="4" type="ORF">QBC38DRAFT_531177</name>
</gene>
<dbReference type="SMART" id="SM00129">
    <property type="entry name" value="KISc"/>
    <property type="match status" value="1"/>
</dbReference>
<dbReference type="AlphaFoldDB" id="A0AAN7GRF5"/>
<dbReference type="Proteomes" id="UP001301958">
    <property type="component" value="Unassembled WGS sequence"/>
</dbReference>
<dbReference type="SUPFAM" id="SSF52540">
    <property type="entry name" value="P-loop containing nucleoside triphosphate hydrolases"/>
    <property type="match status" value="1"/>
</dbReference>
<evidence type="ECO:0000313" key="4">
    <source>
        <dbReference type="EMBL" id="KAK4225196.1"/>
    </source>
</evidence>
<keyword evidence="5" id="KW-1185">Reference proteome</keyword>
<protein>
    <submittedName>
        <fullName evidence="4">Kinesin-like protein Klp59C</fullName>
    </submittedName>
</protein>
<sequence length="618" mass="67611">MASMTMTMEEFYIQHAERYKKLVAAFKPGPSTAKPTDPNPDIIVSARIRPMMEDETAQGFPEGVHPRTKGNTNTVDLHELRRPPRGLPSLNSFNFTVDHVFGPESQTAQIYDSLVQPLVPWAWGGGFGTLFAYGQTGSGKTFTVSGLERHVAETLMDGNLDGERKIYICIVELAGQTAYDLLNSRKQISVLEDSFGTTQLAGAIEHHITTKSAMLSYIDAAAALRATSPTLKNDTSSRSHAICRIRIENPAMAGEEDGLLYLIDLAGSEAARDKVIHDTTRMKEAREINTSLSVLKDCIRGRALADAEAISKPGKKAYVPFRQSTLTKTLKHVFDPTSARSCKTVVVACVNPCLADVFASKNTLRFAELLRVPVAKFKPPVFNPKVPATWNNEELRAWIEQNSGTPKVDGSLLAPTESGPQLLRLPIPEFLSRCLKTAGVSQEQARAFHGKFWKLHVDSTKAAASTSKTAAVASETSVEKATKGMSRMELLDSSVDPEPGSDVIPFKQRIRPGMVISWSPSGEYAKFSSGGTGKSSMAIILSPAHAVGERVKDLFGTPVNKAGLEDEEKYLCAILTPAILPGAYDLSLWRHVVVSLEEMETEVLLEWDSATRYYYMTV</sequence>
<dbReference type="GO" id="GO:0007018">
    <property type="term" value="P:microtubule-based movement"/>
    <property type="evidence" value="ECO:0007669"/>
    <property type="project" value="InterPro"/>
</dbReference>
<comment type="caution">
    <text evidence="4">The sequence shown here is derived from an EMBL/GenBank/DDBJ whole genome shotgun (WGS) entry which is preliminary data.</text>
</comment>
<dbReference type="GO" id="GO:0003777">
    <property type="term" value="F:microtubule motor activity"/>
    <property type="evidence" value="ECO:0007669"/>
    <property type="project" value="InterPro"/>
</dbReference>
<reference evidence="4" key="1">
    <citation type="journal article" date="2023" name="Mol. Phylogenet. Evol.">
        <title>Genome-scale phylogeny and comparative genomics of the fungal order Sordariales.</title>
        <authorList>
            <person name="Hensen N."/>
            <person name="Bonometti L."/>
            <person name="Westerberg I."/>
            <person name="Brannstrom I.O."/>
            <person name="Guillou S."/>
            <person name="Cros-Aarteil S."/>
            <person name="Calhoun S."/>
            <person name="Haridas S."/>
            <person name="Kuo A."/>
            <person name="Mondo S."/>
            <person name="Pangilinan J."/>
            <person name="Riley R."/>
            <person name="LaButti K."/>
            <person name="Andreopoulos B."/>
            <person name="Lipzen A."/>
            <person name="Chen C."/>
            <person name="Yan M."/>
            <person name="Daum C."/>
            <person name="Ng V."/>
            <person name="Clum A."/>
            <person name="Steindorff A."/>
            <person name="Ohm R.A."/>
            <person name="Martin F."/>
            <person name="Silar P."/>
            <person name="Natvig D.O."/>
            <person name="Lalanne C."/>
            <person name="Gautier V."/>
            <person name="Ament-Velasquez S.L."/>
            <person name="Kruys A."/>
            <person name="Hutchinson M.I."/>
            <person name="Powell A.J."/>
            <person name="Barry K."/>
            <person name="Miller A.N."/>
            <person name="Grigoriev I.V."/>
            <person name="Debuchy R."/>
            <person name="Gladieux P."/>
            <person name="Hiltunen Thoren M."/>
            <person name="Johannesson H."/>
        </authorList>
    </citation>
    <scope>NUCLEOTIDE SEQUENCE</scope>
    <source>
        <strain evidence="4">CBS 990.96</strain>
    </source>
</reference>
<dbReference type="Pfam" id="PF00225">
    <property type="entry name" value="Kinesin"/>
    <property type="match status" value="1"/>
</dbReference>
<dbReference type="GO" id="GO:0005524">
    <property type="term" value="F:ATP binding"/>
    <property type="evidence" value="ECO:0007669"/>
    <property type="project" value="UniProtKB-UniRule"/>
</dbReference>
<name>A0AAN7GRF5_9PEZI</name>
<reference evidence="4" key="2">
    <citation type="submission" date="2023-05" db="EMBL/GenBank/DDBJ databases">
        <authorList>
            <consortium name="Lawrence Berkeley National Laboratory"/>
            <person name="Steindorff A."/>
            <person name="Hensen N."/>
            <person name="Bonometti L."/>
            <person name="Westerberg I."/>
            <person name="Brannstrom I.O."/>
            <person name="Guillou S."/>
            <person name="Cros-Aarteil S."/>
            <person name="Calhoun S."/>
            <person name="Haridas S."/>
            <person name="Kuo A."/>
            <person name="Mondo S."/>
            <person name="Pangilinan J."/>
            <person name="Riley R."/>
            <person name="Labutti K."/>
            <person name="Andreopoulos B."/>
            <person name="Lipzen A."/>
            <person name="Chen C."/>
            <person name="Yanf M."/>
            <person name="Daum C."/>
            <person name="Ng V."/>
            <person name="Clum A."/>
            <person name="Ohm R."/>
            <person name="Martin F."/>
            <person name="Silar P."/>
            <person name="Natvig D."/>
            <person name="Lalanne C."/>
            <person name="Gautier V."/>
            <person name="Ament-Velasquez S.L."/>
            <person name="Kruys A."/>
            <person name="Hutchinson M.I."/>
            <person name="Powell A.J."/>
            <person name="Barry K."/>
            <person name="Miller A.N."/>
            <person name="Grigoriev I.V."/>
            <person name="Debuchy R."/>
            <person name="Gladieux P."/>
            <person name="Thoren M.H."/>
            <person name="Johannesson H."/>
        </authorList>
    </citation>
    <scope>NUCLEOTIDE SEQUENCE</scope>
    <source>
        <strain evidence="4">CBS 990.96</strain>
    </source>
</reference>
<feature type="region of interest" description="Disordered" evidence="2">
    <location>
        <begin position="57"/>
        <end position="83"/>
    </location>
</feature>
<dbReference type="PROSITE" id="PS50067">
    <property type="entry name" value="KINESIN_MOTOR_2"/>
    <property type="match status" value="1"/>
</dbReference>
<dbReference type="GO" id="GO:0005871">
    <property type="term" value="C:kinesin complex"/>
    <property type="evidence" value="ECO:0007669"/>
    <property type="project" value="TreeGrafter"/>
</dbReference>
<comment type="similarity">
    <text evidence="1">Belongs to the TRAFAC class myosin-kinesin ATPase superfamily. Kinesin family.</text>
</comment>
<dbReference type="GO" id="GO:0008017">
    <property type="term" value="F:microtubule binding"/>
    <property type="evidence" value="ECO:0007669"/>
    <property type="project" value="InterPro"/>
</dbReference>
<dbReference type="GO" id="GO:0005874">
    <property type="term" value="C:microtubule"/>
    <property type="evidence" value="ECO:0007669"/>
    <property type="project" value="TreeGrafter"/>
</dbReference>
<evidence type="ECO:0000256" key="1">
    <source>
        <dbReference type="PROSITE-ProRule" id="PRU00283"/>
    </source>
</evidence>
<evidence type="ECO:0000313" key="5">
    <source>
        <dbReference type="Proteomes" id="UP001301958"/>
    </source>
</evidence>
<accession>A0AAN7GRF5</accession>
<keyword evidence="1" id="KW-0547">Nucleotide-binding</keyword>
<keyword evidence="1" id="KW-0067">ATP-binding</keyword>
<dbReference type="GO" id="GO:0016887">
    <property type="term" value="F:ATP hydrolysis activity"/>
    <property type="evidence" value="ECO:0007669"/>
    <property type="project" value="TreeGrafter"/>
</dbReference>
<dbReference type="InterPro" id="IPR027417">
    <property type="entry name" value="P-loop_NTPase"/>
</dbReference>
<dbReference type="GO" id="GO:0005819">
    <property type="term" value="C:spindle"/>
    <property type="evidence" value="ECO:0007669"/>
    <property type="project" value="TreeGrafter"/>
</dbReference>
<proteinExistence type="inferred from homology"/>
<keyword evidence="1" id="KW-0505">Motor protein</keyword>
<dbReference type="EMBL" id="MU865372">
    <property type="protein sequence ID" value="KAK4225196.1"/>
    <property type="molecule type" value="Genomic_DNA"/>
</dbReference>
<dbReference type="InterPro" id="IPR001752">
    <property type="entry name" value="Kinesin_motor_dom"/>
</dbReference>
<dbReference type="InterPro" id="IPR036961">
    <property type="entry name" value="Kinesin_motor_dom_sf"/>
</dbReference>
<feature type="domain" description="Kinesin motor" evidence="3">
    <location>
        <begin position="41"/>
        <end position="373"/>
    </location>
</feature>
<dbReference type="PANTHER" id="PTHR24115:SF0">
    <property type="entry name" value="FI21273P1-RELATED"/>
    <property type="match status" value="1"/>
</dbReference>
<dbReference type="InterPro" id="IPR027640">
    <property type="entry name" value="Kinesin-like_fam"/>
</dbReference>
<evidence type="ECO:0000256" key="2">
    <source>
        <dbReference type="SAM" id="MobiDB-lite"/>
    </source>
</evidence>
<evidence type="ECO:0000259" key="3">
    <source>
        <dbReference type="PROSITE" id="PS50067"/>
    </source>
</evidence>
<dbReference type="PANTHER" id="PTHR24115">
    <property type="entry name" value="KINESIN-RELATED"/>
    <property type="match status" value="1"/>
</dbReference>
<dbReference type="Gene3D" id="3.40.850.10">
    <property type="entry name" value="Kinesin motor domain"/>
    <property type="match status" value="1"/>
</dbReference>
<organism evidence="4 5">
    <name type="scientific">Podospora fimiseda</name>
    <dbReference type="NCBI Taxonomy" id="252190"/>
    <lineage>
        <taxon>Eukaryota</taxon>
        <taxon>Fungi</taxon>
        <taxon>Dikarya</taxon>
        <taxon>Ascomycota</taxon>
        <taxon>Pezizomycotina</taxon>
        <taxon>Sordariomycetes</taxon>
        <taxon>Sordariomycetidae</taxon>
        <taxon>Sordariales</taxon>
        <taxon>Podosporaceae</taxon>
        <taxon>Podospora</taxon>
    </lineage>
</organism>
<dbReference type="PRINTS" id="PR00380">
    <property type="entry name" value="KINESINHEAVY"/>
</dbReference>
<feature type="binding site" evidence="1">
    <location>
        <begin position="134"/>
        <end position="141"/>
    </location>
    <ligand>
        <name>ATP</name>
        <dbReference type="ChEBI" id="CHEBI:30616"/>
    </ligand>
</feature>